<organism evidence="1">
    <name type="scientific">freshwater metagenome</name>
    <dbReference type="NCBI Taxonomy" id="449393"/>
    <lineage>
        <taxon>unclassified sequences</taxon>
        <taxon>metagenomes</taxon>
        <taxon>ecological metagenomes</taxon>
    </lineage>
</organism>
<dbReference type="SUPFAM" id="SSF101898">
    <property type="entry name" value="NHL repeat"/>
    <property type="match status" value="1"/>
</dbReference>
<dbReference type="AlphaFoldDB" id="A0A6J7LVK9"/>
<dbReference type="InterPro" id="IPR051344">
    <property type="entry name" value="Vgb"/>
</dbReference>
<dbReference type="EMBL" id="CAFBNE010000189">
    <property type="protein sequence ID" value="CAB4970483.1"/>
    <property type="molecule type" value="Genomic_DNA"/>
</dbReference>
<dbReference type="Pfam" id="PF24684">
    <property type="entry name" value="Vgb_lyase"/>
    <property type="match status" value="1"/>
</dbReference>
<name>A0A6J7LVK9_9ZZZZ</name>
<dbReference type="InterPro" id="IPR015943">
    <property type="entry name" value="WD40/YVTN_repeat-like_dom_sf"/>
</dbReference>
<evidence type="ECO:0000313" key="1">
    <source>
        <dbReference type="EMBL" id="CAB4970483.1"/>
    </source>
</evidence>
<dbReference type="Gene3D" id="2.130.10.10">
    <property type="entry name" value="YVTN repeat-like/Quinoprotein amine dehydrogenase"/>
    <property type="match status" value="1"/>
</dbReference>
<dbReference type="PANTHER" id="PTHR40274:SF3">
    <property type="entry name" value="VIRGINIAMYCIN B LYASE"/>
    <property type="match status" value="1"/>
</dbReference>
<protein>
    <submittedName>
        <fullName evidence="1">Unannotated protein</fullName>
    </submittedName>
</protein>
<accession>A0A6J7LVK9</accession>
<gene>
    <name evidence="1" type="ORF">UFOPK3772_03337</name>
</gene>
<sequence>MSRAGLFAACAVAAVIGVTGSAPANASPSIGVISEFPIPTAASNPSWINGGLPVSSNGDLWFTQQPNTPAPGNTGAVAKITTSGVITEYTTGITPGSGPSSIAADGSGNMWFTEADGNQIAKITAAGVVTEYPLPVAGSRPAGIALGPDGNMWFTLYDSGNIGSITPAGLITEYPTGLGPTAGPYGIALGADGNMWFGGGNSGPGGTQVMGRMTPTGAVELFDTGASSNPFGVALGSDGHIWFTNYQGNNTIGRMHTSARQLPINCGSLPTKIAARGETVLLPGDCLTNAGNRLRISVTAANPARGASQDFRLKRGPGGKISIRTFGTSPLNLSITARAERRGVYPAYSFTRTVSVGRS</sequence>
<proteinExistence type="predicted"/>
<dbReference type="PANTHER" id="PTHR40274">
    <property type="entry name" value="VIRGINIAMYCIN B LYASE"/>
    <property type="match status" value="1"/>
</dbReference>
<reference evidence="1" key="1">
    <citation type="submission" date="2020-05" db="EMBL/GenBank/DDBJ databases">
        <authorList>
            <person name="Chiriac C."/>
            <person name="Salcher M."/>
            <person name="Ghai R."/>
            <person name="Kavagutti S V."/>
        </authorList>
    </citation>
    <scope>NUCLEOTIDE SEQUENCE</scope>
</reference>